<accession>A0A9Q0J165</accession>
<dbReference type="Proteomes" id="UP001141552">
    <property type="component" value="Unassembled WGS sequence"/>
</dbReference>
<organism evidence="1 2">
    <name type="scientific">Turnera subulata</name>
    <dbReference type="NCBI Taxonomy" id="218843"/>
    <lineage>
        <taxon>Eukaryota</taxon>
        <taxon>Viridiplantae</taxon>
        <taxon>Streptophyta</taxon>
        <taxon>Embryophyta</taxon>
        <taxon>Tracheophyta</taxon>
        <taxon>Spermatophyta</taxon>
        <taxon>Magnoliopsida</taxon>
        <taxon>eudicotyledons</taxon>
        <taxon>Gunneridae</taxon>
        <taxon>Pentapetalae</taxon>
        <taxon>rosids</taxon>
        <taxon>fabids</taxon>
        <taxon>Malpighiales</taxon>
        <taxon>Passifloraceae</taxon>
        <taxon>Turnera</taxon>
    </lineage>
</organism>
<evidence type="ECO:0000313" key="1">
    <source>
        <dbReference type="EMBL" id="KAJ4825811.1"/>
    </source>
</evidence>
<protein>
    <submittedName>
        <fullName evidence="1">Uncharacterized protein</fullName>
    </submittedName>
</protein>
<reference evidence="1" key="1">
    <citation type="submission" date="2022-02" db="EMBL/GenBank/DDBJ databases">
        <authorList>
            <person name="Henning P.M."/>
            <person name="McCubbin A.G."/>
            <person name="Shore J.S."/>
        </authorList>
    </citation>
    <scope>NUCLEOTIDE SEQUENCE</scope>
    <source>
        <strain evidence="1">F60SS</strain>
        <tissue evidence="1">Leaves</tissue>
    </source>
</reference>
<dbReference type="AlphaFoldDB" id="A0A9Q0J165"/>
<reference evidence="1" key="2">
    <citation type="journal article" date="2023" name="Plants (Basel)">
        <title>Annotation of the Turnera subulata (Passifloraceae) Draft Genome Reveals the S-Locus Evolved after the Divergence of Turneroideae from Passifloroideae in a Stepwise Manner.</title>
        <authorList>
            <person name="Henning P.M."/>
            <person name="Roalson E.H."/>
            <person name="Mir W."/>
            <person name="McCubbin A.G."/>
            <person name="Shore J.S."/>
        </authorList>
    </citation>
    <scope>NUCLEOTIDE SEQUENCE</scope>
    <source>
        <strain evidence="1">F60SS</strain>
    </source>
</reference>
<dbReference type="PANTHER" id="PTHR31722">
    <property type="entry name" value="OS06G0675200 PROTEIN"/>
    <property type="match status" value="1"/>
</dbReference>
<proteinExistence type="predicted"/>
<dbReference type="PANTHER" id="PTHR31722:SF71">
    <property type="entry name" value="GENOME ASSEMBLY, CHROMOSOME: A05"/>
    <property type="match status" value="1"/>
</dbReference>
<name>A0A9Q0J165_9ROSI</name>
<gene>
    <name evidence="1" type="ORF">Tsubulata_039761</name>
</gene>
<sequence length="159" mass="18206">MFNNEQNCLYTSSMDPRISFSNDFVDTKQAIKYESSYREAPVSSDFEFSVKNYFMIPADEVFFKGMVLPLKDDCTNQLRKTTLRDELLVDDDELPGVQKSSGWWKERLGLKRSHIVPKKSDRSNGALEKVVEDKRPAFALKERLANSRKQEAGLIEGGV</sequence>
<evidence type="ECO:0000313" key="2">
    <source>
        <dbReference type="Proteomes" id="UP001141552"/>
    </source>
</evidence>
<keyword evidence="2" id="KW-1185">Reference proteome</keyword>
<comment type="caution">
    <text evidence="1">The sequence shown here is derived from an EMBL/GenBank/DDBJ whole genome shotgun (WGS) entry which is preliminary data.</text>
</comment>
<dbReference type="OrthoDB" id="1927989at2759"/>
<dbReference type="EMBL" id="JAKUCV010006804">
    <property type="protein sequence ID" value="KAJ4825811.1"/>
    <property type="molecule type" value="Genomic_DNA"/>
</dbReference>